<feature type="site" description="Lowers pKa of active site Cys" evidence="5">
    <location>
        <position position="163"/>
    </location>
</feature>
<gene>
    <name evidence="5 8" type="primary">lipB</name>
    <name evidence="8" type="ORF">KAK11_14990</name>
</gene>
<evidence type="ECO:0000259" key="7">
    <source>
        <dbReference type="PROSITE" id="PS51733"/>
    </source>
</evidence>
<dbReference type="InterPro" id="IPR020605">
    <property type="entry name" value="Octanoyltransferase_CS"/>
</dbReference>
<dbReference type="HAMAP" id="MF_00013">
    <property type="entry name" value="LipB"/>
    <property type="match status" value="1"/>
</dbReference>
<dbReference type="SUPFAM" id="SSF55681">
    <property type="entry name" value="Class II aaRS and biotin synthetases"/>
    <property type="match status" value="1"/>
</dbReference>
<dbReference type="RefSeq" id="WP_210810004.1">
    <property type="nucleotide sequence ID" value="NZ_JAGQDG010000005.1"/>
</dbReference>
<dbReference type="Pfam" id="PF21948">
    <property type="entry name" value="LplA-B_cat"/>
    <property type="match status" value="1"/>
</dbReference>
<keyword evidence="9" id="KW-1185">Reference proteome</keyword>
<evidence type="ECO:0000313" key="9">
    <source>
        <dbReference type="Proteomes" id="UP000672097"/>
    </source>
</evidence>
<evidence type="ECO:0000313" key="8">
    <source>
        <dbReference type="EMBL" id="MBQ0936642.1"/>
    </source>
</evidence>
<keyword evidence="2 5" id="KW-0808">Transferase</keyword>
<dbReference type="PROSITE" id="PS51733">
    <property type="entry name" value="BPL_LPL_CATALYTIC"/>
    <property type="match status" value="1"/>
</dbReference>
<evidence type="ECO:0000256" key="1">
    <source>
        <dbReference type="ARBA" id="ARBA00004821"/>
    </source>
</evidence>
<dbReference type="Proteomes" id="UP000672097">
    <property type="component" value="Unassembled WGS sequence"/>
</dbReference>
<evidence type="ECO:0000256" key="4">
    <source>
        <dbReference type="ARBA" id="ARBA00024732"/>
    </source>
</evidence>
<evidence type="ECO:0000256" key="3">
    <source>
        <dbReference type="ARBA" id="ARBA00023315"/>
    </source>
</evidence>
<dbReference type="EMBL" id="JAGQDG010000005">
    <property type="protein sequence ID" value="MBQ0936642.1"/>
    <property type="molecule type" value="Genomic_DNA"/>
</dbReference>
<dbReference type="PROSITE" id="PS01313">
    <property type="entry name" value="LIPB"/>
    <property type="match status" value="1"/>
</dbReference>
<protein>
    <recommendedName>
        <fullName evidence="5 6">Octanoyltransferase</fullName>
        <ecNumber evidence="5 6">2.3.1.181</ecNumber>
    </recommendedName>
    <alternativeName>
        <fullName evidence="5">Lipoate-protein ligase B</fullName>
    </alternativeName>
    <alternativeName>
        <fullName evidence="5">Lipoyl/octanoyl transferase</fullName>
    </alternativeName>
    <alternativeName>
        <fullName evidence="5">Octanoyl-[acyl-carrier-protein]-protein N-octanoyltransferase</fullName>
    </alternativeName>
</protein>
<dbReference type="PANTHER" id="PTHR10993">
    <property type="entry name" value="OCTANOYLTRANSFERASE"/>
    <property type="match status" value="1"/>
</dbReference>
<comment type="miscellaneous">
    <text evidence="5">In the reaction, the free carboxyl group of octanoic acid is attached via an amide linkage to the epsilon-amino group of a specific lysine residue of lipoyl domains of lipoate-dependent enzymes.</text>
</comment>
<comment type="pathway">
    <text evidence="1 5 6">Protein modification; protein lipoylation via endogenous pathway; protein N(6)-(lipoyl)lysine from octanoyl-[acyl-carrier-protein]: step 1/2.</text>
</comment>
<dbReference type="InterPro" id="IPR045864">
    <property type="entry name" value="aa-tRNA-synth_II/BPL/LPL"/>
</dbReference>
<dbReference type="NCBIfam" id="NF010922">
    <property type="entry name" value="PRK14342.1"/>
    <property type="match status" value="1"/>
</dbReference>
<evidence type="ECO:0000256" key="6">
    <source>
        <dbReference type="PIRNR" id="PIRNR016262"/>
    </source>
</evidence>
<feature type="binding site" evidence="5">
    <location>
        <begin position="166"/>
        <end position="168"/>
    </location>
    <ligand>
        <name>substrate</name>
    </ligand>
</feature>
<proteinExistence type="inferred from homology"/>
<dbReference type="InterPro" id="IPR004143">
    <property type="entry name" value="BPL_LPL_catalytic"/>
</dbReference>
<comment type="subcellular location">
    <subcellularLocation>
        <location evidence="5">Cytoplasm</location>
    </subcellularLocation>
</comment>
<comment type="similarity">
    <text evidence="5 6">Belongs to the LipB family.</text>
</comment>
<feature type="binding site" evidence="5">
    <location>
        <begin position="179"/>
        <end position="181"/>
    </location>
    <ligand>
        <name>substrate</name>
    </ligand>
</feature>
<evidence type="ECO:0000256" key="5">
    <source>
        <dbReference type="HAMAP-Rule" id="MF_00013"/>
    </source>
</evidence>
<dbReference type="EC" id="2.3.1.181" evidence="5 6"/>
<feature type="active site" description="Acyl-thioester intermediate" evidence="5">
    <location>
        <position position="197"/>
    </location>
</feature>
<dbReference type="GO" id="GO:0033819">
    <property type="term" value="F:lipoyl(octanoyl) transferase activity"/>
    <property type="evidence" value="ECO:0007669"/>
    <property type="project" value="UniProtKB-EC"/>
</dbReference>
<dbReference type="Gene3D" id="3.30.930.10">
    <property type="entry name" value="Bira Bifunctional Protein, Domain 2"/>
    <property type="match status" value="1"/>
</dbReference>
<dbReference type="PIRSF" id="PIRSF016262">
    <property type="entry name" value="LPLase"/>
    <property type="match status" value="1"/>
</dbReference>
<keyword evidence="3 5" id="KW-0012">Acyltransferase</keyword>
<keyword evidence="5" id="KW-0963">Cytoplasm</keyword>
<accession>A0ABS5DZR1</accession>
<feature type="binding site" evidence="5">
    <location>
        <begin position="79"/>
        <end position="86"/>
    </location>
    <ligand>
        <name>substrate</name>
    </ligand>
</feature>
<feature type="domain" description="BPL/LPL catalytic" evidence="7">
    <location>
        <begin position="40"/>
        <end position="235"/>
    </location>
</feature>
<dbReference type="PANTHER" id="PTHR10993:SF7">
    <property type="entry name" value="LIPOYLTRANSFERASE 2, MITOCHONDRIAL-RELATED"/>
    <property type="match status" value="1"/>
</dbReference>
<dbReference type="NCBIfam" id="TIGR00214">
    <property type="entry name" value="lipB"/>
    <property type="match status" value="1"/>
</dbReference>
<organism evidence="8 9">
    <name type="scientific">Ideonella paludis</name>
    <dbReference type="NCBI Taxonomy" id="1233411"/>
    <lineage>
        <taxon>Bacteria</taxon>
        <taxon>Pseudomonadati</taxon>
        <taxon>Pseudomonadota</taxon>
        <taxon>Betaproteobacteria</taxon>
        <taxon>Burkholderiales</taxon>
        <taxon>Sphaerotilaceae</taxon>
        <taxon>Ideonella</taxon>
    </lineage>
</organism>
<dbReference type="InterPro" id="IPR000544">
    <property type="entry name" value="Octanoyltransferase"/>
</dbReference>
<evidence type="ECO:0000256" key="2">
    <source>
        <dbReference type="ARBA" id="ARBA00022679"/>
    </source>
</evidence>
<comment type="function">
    <text evidence="4 5 6">Catalyzes the transfer of endogenously produced octanoic acid from octanoyl-acyl-carrier-protein onto the lipoyl domains of lipoate-dependent enzymes. Lipoyl-ACP can also act as a substrate although octanoyl-ACP is likely to be the physiological substrate.</text>
</comment>
<name>A0ABS5DZR1_9BURK</name>
<comment type="catalytic activity">
    <reaction evidence="5 6">
        <text>octanoyl-[ACP] + L-lysyl-[protein] = N(6)-octanoyl-L-lysyl-[protein] + holo-[ACP] + H(+)</text>
        <dbReference type="Rhea" id="RHEA:17665"/>
        <dbReference type="Rhea" id="RHEA-COMP:9636"/>
        <dbReference type="Rhea" id="RHEA-COMP:9685"/>
        <dbReference type="Rhea" id="RHEA-COMP:9752"/>
        <dbReference type="Rhea" id="RHEA-COMP:9928"/>
        <dbReference type="ChEBI" id="CHEBI:15378"/>
        <dbReference type="ChEBI" id="CHEBI:29969"/>
        <dbReference type="ChEBI" id="CHEBI:64479"/>
        <dbReference type="ChEBI" id="CHEBI:78463"/>
        <dbReference type="ChEBI" id="CHEBI:78809"/>
        <dbReference type="EC" id="2.3.1.181"/>
    </reaction>
</comment>
<comment type="caution">
    <text evidence="8">The sequence shown here is derived from an EMBL/GenBank/DDBJ whole genome shotgun (WGS) entry which is preliminary data.</text>
</comment>
<sequence>MSTLVQAGAHPVPWIRRDVGLQAYAEVFERMRAFTEARTADTPDELWLVEHPPVFTQGLAGKAEHVLLAGDIPVVQSNRGGQVTFHGPGQVVAYPLVDLRRLGIYVKEYVFRLEAALIQTLEAFGVVGFRVPGAPGVYVNLADPFNLGLPAGPRQDVFEGLGKIAALGIKVSNHCTYHGLSLNVAMDLEPFVRINPCGYAGLRTVDLATLGVRAEPAAVANVLAERLGHHLGHSSNPVPVAF</sequence>
<reference evidence="8 9" key="1">
    <citation type="submission" date="2021-04" db="EMBL/GenBank/DDBJ databases">
        <title>The genome sequence of type strain Ideonella paludis KCTC 32238.</title>
        <authorList>
            <person name="Liu Y."/>
        </authorList>
    </citation>
    <scope>NUCLEOTIDE SEQUENCE [LARGE SCALE GENOMIC DNA]</scope>
    <source>
        <strain evidence="8 9">KCTC 32238</strain>
    </source>
</reference>
<dbReference type="CDD" id="cd16444">
    <property type="entry name" value="LipB"/>
    <property type="match status" value="1"/>
</dbReference>